<reference evidence="1 2" key="1">
    <citation type="submission" date="2020-02" db="EMBL/GenBank/DDBJ databases">
        <title>Bacillus aquiflavi sp. nov., isolated from yellow water of strong flavor Chinese baijiu in Yibin region of China.</title>
        <authorList>
            <person name="Xie J."/>
        </authorList>
    </citation>
    <scope>NUCLEOTIDE SEQUENCE [LARGE SCALE GENOMIC DNA]</scope>
    <source>
        <strain evidence="1 2">SA4</strain>
    </source>
</reference>
<proteinExistence type="predicted"/>
<protein>
    <submittedName>
        <fullName evidence="1">Uncharacterized protein</fullName>
    </submittedName>
</protein>
<evidence type="ECO:0000313" key="2">
    <source>
        <dbReference type="Proteomes" id="UP000481043"/>
    </source>
</evidence>
<dbReference type="AlphaFoldDB" id="A0A6M0Q5A1"/>
<organism evidence="1 2">
    <name type="scientific">Bacillus mesophilus</name>
    <dbReference type="NCBI Taxonomy" id="1808955"/>
    <lineage>
        <taxon>Bacteria</taxon>
        <taxon>Bacillati</taxon>
        <taxon>Bacillota</taxon>
        <taxon>Bacilli</taxon>
        <taxon>Bacillales</taxon>
        <taxon>Bacillaceae</taxon>
        <taxon>Bacillus</taxon>
    </lineage>
</organism>
<accession>A0A6M0Q5A1</accession>
<dbReference type="RefSeq" id="WP_163178880.1">
    <property type="nucleotide sequence ID" value="NZ_JAAIWM010000002.1"/>
</dbReference>
<keyword evidence="2" id="KW-1185">Reference proteome</keyword>
<gene>
    <name evidence="1" type="ORF">G4D63_06665</name>
</gene>
<dbReference type="EMBL" id="JAAIWM010000002">
    <property type="protein sequence ID" value="NEY71424.1"/>
    <property type="molecule type" value="Genomic_DNA"/>
</dbReference>
<evidence type="ECO:0000313" key="1">
    <source>
        <dbReference type="EMBL" id="NEY71424.1"/>
    </source>
</evidence>
<comment type="caution">
    <text evidence="1">The sequence shown here is derived from an EMBL/GenBank/DDBJ whole genome shotgun (WGS) entry which is preliminary data.</text>
</comment>
<name>A0A6M0Q5A1_9BACI</name>
<dbReference type="Proteomes" id="UP000481043">
    <property type="component" value="Unassembled WGS sequence"/>
</dbReference>
<sequence>MKKRKTPWKFILLFLLIFTGFILLIGFRFTADSALPNDTKIIESIPTVYGKAILYEDTNNHTFGLAEIHRSGGFMYHYAGGTYDYYIEGNEPFKAAGFGSDVEDGFMVGIRIKDPNIKHIVIGNHLENLTPSDEYEFNIETVKKHPTRYHIKEVVNQHVLFVLDEYSEFTWTIRALDQDGNLISDKLFGMSEARYVDW</sequence>